<keyword evidence="3" id="KW-1185">Reference proteome</keyword>
<dbReference type="InterPro" id="IPR012337">
    <property type="entry name" value="RNaseH-like_sf"/>
</dbReference>
<dbReference type="EMBL" id="JABBYC010000134">
    <property type="protein sequence ID" value="MBL0888956.1"/>
    <property type="molecule type" value="Genomic_DNA"/>
</dbReference>
<comment type="caution">
    <text evidence="2">The sequence shown here is derived from an EMBL/GenBank/DDBJ whole genome shotgun (WGS) entry which is preliminary data.</text>
</comment>
<sequence length="269" mass="30236">MTRPVVTNLLASLDATDLVVVADAGMLSAANLNELEDAGLKFIVGSRITKAPYDLAEHFERHGNYFKDKQILESARVMGTGKNARRRRVVYQYLFARQQRDQRTINAQVARAEKVAAGAKPLKKDRFVRMDDTSRGVDWDLVQRARDLAGLKGYVSNIDADVMDGQAVIDSYHDLYQVERSFRMAKNDLATRPVFHHQRDAIEAHLTIVFTALAVARYLQTRAEVSIRKIVQTLRPLRAGLVEIAGHQLTAQPDLTPTAREILDKLRGD</sequence>
<proteinExistence type="predicted"/>
<protein>
    <submittedName>
        <fullName evidence="2">Transposase</fullName>
    </submittedName>
</protein>
<organism evidence="2 3">
    <name type="scientific">Myceligenerans indicum</name>
    <dbReference type="NCBI Taxonomy" id="2593663"/>
    <lineage>
        <taxon>Bacteria</taxon>
        <taxon>Bacillati</taxon>
        <taxon>Actinomycetota</taxon>
        <taxon>Actinomycetes</taxon>
        <taxon>Micrococcales</taxon>
        <taxon>Promicromonosporaceae</taxon>
        <taxon>Myceligenerans</taxon>
    </lineage>
</organism>
<dbReference type="Pfam" id="PF01609">
    <property type="entry name" value="DDE_Tnp_1"/>
    <property type="match status" value="1"/>
</dbReference>
<gene>
    <name evidence="2" type="ORF">HGK34_22260</name>
</gene>
<reference evidence="2 3" key="1">
    <citation type="journal article" date="2021" name="Arch. Microbiol.">
        <title>Myceligenerans indicum sp. nov., an actinobacterium isolated from mangrove sediment of Sundarbans, India.</title>
        <authorList>
            <person name="Asha K."/>
            <person name="Bhadury P."/>
        </authorList>
    </citation>
    <scope>NUCLEOTIDE SEQUENCE [LARGE SCALE GENOMIC DNA]</scope>
    <source>
        <strain evidence="2 3">I2</strain>
    </source>
</reference>
<dbReference type="Proteomes" id="UP000675409">
    <property type="component" value="Unassembled WGS sequence"/>
</dbReference>
<evidence type="ECO:0000259" key="1">
    <source>
        <dbReference type="Pfam" id="PF01609"/>
    </source>
</evidence>
<accession>A0ABS1LRL3</accession>
<evidence type="ECO:0000313" key="2">
    <source>
        <dbReference type="EMBL" id="MBL0888956.1"/>
    </source>
</evidence>
<evidence type="ECO:0000313" key="3">
    <source>
        <dbReference type="Proteomes" id="UP000675409"/>
    </source>
</evidence>
<dbReference type="InterPro" id="IPR002559">
    <property type="entry name" value="Transposase_11"/>
</dbReference>
<feature type="domain" description="Transposase IS4-like" evidence="1">
    <location>
        <begin position="5"/>
        <end position="213"/>
    </location>
</feature>
<dbReference type="SUPFAM" id="SSF53098">
    <property type="entry name" value="Ribonuclease H-like"/>
    <property type="match status" value="1"/>
</dbReference>
<name>A0ABS1LRL3_9MICO</name>